<reference evidence="1" key="1">
    <citation type="submission" date="2024-03" db="EMBL/GenBank/DDBJ databases">
        <authorList>
            <consortium name="ELIXIR-Norway"/>
            <consortium name="Elixir Norway"/>
        </authorList>
    </citation>
    <scope>NUCLEOTIDE SEQUENCE</scope>
</reference>
<sequence>MANSWQATQATKLPEAWAALVAGKRLRDNGPIGGSGSPIFTVAIRKWIRLLHQRLYTRGRCRSTGDN</sequence>
<evidence type="ECO:0000313" key="2">
    <source>
        <dbReference type="Proteomes" id="UP001497522"/>
    </source>
</evidence>
<evidence type="ECO:0000313" key="1">
    <source>
        <dbReference type="EMBL" id="CAK9859584.1"/>
    </source>
</evidence>
<accession>A0ABP1AAM9</accession>
<name>A0ABP1AAM9_9BRYO</name>
<keyword evidence="2" id="KW-1185">Reference proteome</keyword>
<dbReference type="EMBL" id="OZ023711">
    <property type="protein sequence ID" value="CAK9859584.1"/>
    <property type="molecule type" value="Genomic_DNA"/>
</dbReference>
<proteinExistence type="predicted"/>
<organism evidence="1 2">
    <name type="scientific">Sphagnum jensenii</name>
    <dbReference type="NCBI Taxonomy" id="128206"/>
    <lineage>
        <taxon>Eukaryota</taxon>
        <taxon>Viridiplantae</taxon>
        <taxon>Streptophyta</taxon>
        <taxon>Embryophyta</taxon>
        <taxon>Bryophyta</taxon>
        <taxon>Sphagnophytina</taxon>
        <taxon>Sphagnopsida</taxon>
        <taxon>Sphagnales</taxon>
        <taxon>Sphagnaceae</taxon>
        <taxon>Sphagnum</taxon>
    </lineage>
</organism>
<protein>
    <submittedName>
        <fullName evidence="1">Uncharacterized protein</fullName>
    </submittedName>
</protein>
<dbReference type="Proteomes" id="UP001497522">
    <property type="component" value="Chromosome 10"/>
</dbReference>
<gene>
    <name evidence="1" type="ORF">CSSPJE1EN2_LOCUS2579</name>
</gene>